<gene>
    <name evidence="1" type="ORF">ALC57_09878</name>
</gene>
<dbReference type="Proteomes" id="UP000078492">
    <property type="component" value="Unassembled WGS sequence"/>
</dbReference>
<dbReference type="GO" id="GO:0003676">
    <property type="term" value="F:nucleic acid binding"/>
    <property type="evidence" value="ECO:0007669"/>
    <property type="project" value="InterPro"/>
</dbReference>
<evidence type="ECO:0000313" key="1">
    <source>
        <dbReference type="EMBL" id="KYN17839.1"/>
    </source>
</evidence>
<keyword evidence="2" id="KW-1185">Reference proteome</keyword>
<proteinExistence type="predicted"/>
<accession>A0A151J4Y4</accession>
<dbReference type="STRING" id="471704.A0A151J4Y4"/>
<dbReference type="PANTHER" id="PTHR47326">
    <property type="entry name" value="TRANSPOSABLE ELEMENT TC3 TRANSPOSASE-LIKE PROTEIN"/>
    <property type="match status" value="1"/>
</dbReference>
<organism evidence="1 2">
    <name type="scientific">Trachymyrmex cornetzi</name>
    <dbReference type="NCBI Taxonomy" id="471704"/>
    <lineage>
        <taxon>Eukaryota</taxon>
        <taxon>Metazoa</taxon>
        <taxon>Ecdysozoa</taxon>
        <taxon>Arthropoda</taxon>
        <taxon>Hexapoda</taxon>
        <taxon>Insecta</taxon>
        <taxon>Pterygota</taxon>
        <taxon>Neoptera</taxon>
        <taxon>Endopterygota</taxon>
        <taxon>Hymenoptera</taxon>
        <taxon>Apocrita</taxon>
        <taxon>Aculeata</taxon>
        <taxon>Formicoidea</taxon>
        <taxon>Formicidae</taxon>
        <taxon>Myrmicinae</taxon>
        <taxon>Trachymyrmex</taxon>
    </lineage>
</organism>
<name>A0A151J4Y4_9HYME</name>
<dbReference type="PANTHER" id="PTHR47326:SF1">
    <property type="entry name" value="HTH PSQ-TYPE DOMAIN-CONTAINING PROTEIN"/>
    <property type="match status" value="1"/>
</dbReference>
<dbReference type="EMBL" id="KQ980074">
    <property type="protein sequence ID" value="KYN17839.1"/>
    <property type="molecule type" value="Genomic_DNA"/>
</dbReference>
<dbReference type="AlphaFoldDB" id="A0A151J4Y4"/>
<reference evidence="1 2" key="1">
    <citation type="submission" date="2015-09" db="EMBL/GenBank/DDBJ databases">
        <title>Trachymyrmex cornetzi WGS genome.</title>
        <authorList>
            <person name="Nygaard S."/>
            <person name="Hu H."/>
            <person name="Boomsma J."/>
            <person name="Zhang G."/>
        </authorList>
    </citation>
    <scope>NUCLEOTIDE SEQUENCE [LARGE SCALE GENOMIC DNA]</scope>
    <source>
        <strain evidence="1">Tcor2-1</strain>
        <tissue evidence="1">Whole body</tissue>
    </source>
</reference>
<dbReference type="SUPFAM" id="SSF56219">
    <property type="entry name" value="DNase I-like"/>
    <property type="match status" value="1"/>
</dbReference>
<dbReference type="Gene3D" id="3.30.420.10">
    <property type="entry name" value="Ribonuclease H-like superfamily/Ribonuclease H"/>
    <property type="match status" value="1"/>
</dbReference>
<evidence type="ECO:0000313" key="2">
    <source>
        <dbReference type="Proteomes" id="UP000078492"/>
    </source>
</evidence>
<protein>
    <submittedName>
        <fullName evidence="1">Craniofacial development protein 2</fullName>
    </submittedName>
</protein>
<dbReference type="InterPro" id="IPR036397">
    <property type="entry name" value="RNaseH_sf"/>
</dbReference>
<sequence length="194" mass="22640">MNIRRKINIGTWNVRSIFEAGKLANLIQEMKRLNIDILGVAETWRPDARVSNTRGGVFYYLSNQDRNLRKGVGIIVSELWNSSLELHHRPCHFGLIVRNLLNNIFLGRWIGKRGSIEWPPRSPDLTPLDNFYWGFLKNKVYETKPTDIDELKERIVQCSNTITQETLQKVNNNFYARLGYCQVAEGHQFEHLIQ</sequence>
<dbReference type="InterPro" id="IPR036691">
    <property type="entry name" value="Endo/exonu/phosph_ase_sf"/>
</dbReference>